<dbReference type="CDD" id="cd06174">
    <property type="entry name" value="MFS"/>
    <property type="match status" value="1"/>
</dbReference>
<feature type="transmembrane region" description="Helical" evidence="7">
    <location>
        <begin position="349"/>
        <end position="367"/>
    </location>
</feature>
<dbReference type="InterPro" id="IPR050189">
    <property type="entry name" value="MFS_Efflux_Transporters"/>
</dbReference>
<dbReference type="AlphaFoldDB" id="A0A6P1ME02"/>
<feature type="domain" description="Major facilitator superfamily (MFS) profile" evidence="8">
    <location>
        <begin position="10"/>
        <end position="414"/>
    </location>
</feature>
<comment type="subcellular location">
    <subcellularLocation>
        <location evidence="1">Cell membrane</location>
        <topology evidence="1">Multi-pass membrane protein</topology>
    </subcellularLocation>
</comment>
<gene>
    <name evidence="9" type="ORF">Ami3637_11335</name>
</gene>
<dbReference type="Pfam" id="PF07690">
    <property type="entry name" value="MFS_1"/>
    <property type="match status" value="1"/>
</dbReference>
<keyword evidence="5 7" id="KW-1133">Transmembrane helix</keyword>
<dbReference type="GO" id="GO:0022857">
    <property type="term" value="F:transmembrane transporter activity"/>
    <property type="evidence" value="ECO:0007669"/>
    <property type="project" value="InterPro"/>
</dbReference>
<organism evidence="9 10">
    <name type="scientific">Aminipila terrae</name>
    <dbReference type="NCBI Taxonomy" id="2697030"/>
    <lineage>
        <taxon>Bacteria</taxon>
        <taxon>Bacillati</taxon>
        <taxon>Bacillota</taxon>
        <taxon>Clostridia</taxon>
        <taxon>Peptostreptococcales</taxon>
        <taxon>Anaerovoracaceae</taxon>
        <taxon>Aminipila</taxon>
    </lineage>
</organism>
<dbReference type="EMBL" id="CP047591">
    <property type="protein sequence ID" value="QHI72919.1"/>
    <property type="molecule type" value="Genomic_DNA"/>
</dbReference>
<feature type="transmembrane region" description="Helical" evidence="7">
    <location>
        <begin position="387"/>
        <end position="409"/>
    </location>
</feature>
<feature type="transmembrane region" description="Helical" evidence="7">
    <location>
        <begin position="102"/>
        <end position="126"/>
    </location>
</feature>
<evidence type="ECO:0000313" key="9">
    <source>
        <dbReference type="EMBL" id="QHI72919.1"/>
    </source>
</evidence>
<dbReference type="PROSITE" id="PS50850">
    <property type="entry name" value="MFS"/>
    <property type="match status" value="1"/>
</dbReference>
<feature type="transmembrane region" description="Helical" evidence="7">
    <location>
        <begin position="79"/>
        <end position="96"/>
    </location>
</feature>
<reference evidence="9 10" key="1">
    <citation type="submission" date="2020-01" db="EMBL/GenBank/DDBJ databases">
        <title>Genomic analysis of Aminipila sp. CBA3637.</title>
        <authorList>
            <person name="Kim Y.B."/>
            <person name="Roh S.W."/>
        </authorList>
    </citation>
    <scope>NUCLEOTIDE SEQUENCE [LARGE SCALE GENOMIC DNA]</scope>
    <source>
        <strain evidence="9 10">CBA3637</strain>
    </source>
</reference>
<evidence type="ECO:0000256" key="3">
    <source>
        <dbReference type="ARBA" id="ARBA00022475"/>
    </source>
</evidence>
<evidence type="ECO:0000256" key="1">
    <source>
        <dbReference type="ARBA" id="ARBA00004651"/>
    </source>
</evidence>
<keyword evidence="10" id="KW-1185">Reference proteome</keyword>
<dbReference type="PANTHER" id="PTHR43124">
    <property type="entry name" value="PURINE EFFLUX PUMP PBUE"/>
    <property type="match status" value="1"/>
</dbReference>
<keyword evidence="3" id="KW-1003">Cell membrane</keyword>
<protein>
    <submittedName>
        <fullName evidence="9">MFS transporter</fullName>
    </submittedName>
</protein>
<evidence type="ECO:0000256" key="5">
    <source>
        <dbReference type="ARBA" id="ARBA00022989"/>
    </source>
</evidence>
<evidence type="ECO:0000256" key="6">
    <source>
        <dbReference type="ARBA" id="ARBA00023136"/>
    </source>
</evidence>
<feature type="transmembrane region" description="Helical" evidence="7">
    <location>
        <begin position="257"/>
        <end position="276"/>
    </location>
</feature>
<feature type="transmembrane region" description="Helical" evidence="7">
    <location>
        <begin position="50"/>
        <end position="67"/>
    </location>
</feature>
<feature type="transmembrane region" description="Helical" evidence="7">
    <location>
        <begin position="296"/>
        <end position="315"/>
    </location>
</feature>
<dbReference type="InterPro" id="IPR020846">
    <property type="entry name" value="MFS_dom"/>
</dbReference>
<dbReference type="RefSeq" id="WP_162362686.1">
    <property type="nucleotide sequence ID" value="NZ_CP047591.1"/>
</dbReference>
<keyword evidence="6 7" id="KW-0472">Membrane</keyword>
<feature type="transmembrane region" description="Helical" evidence="7">
    <location>
        <begin position="230"/>
        <end position="251"/>
    </location>
</feature>
<dbReference type="Gene3D" id="1.20.1250.20">
    <property type="entry name" value="MFS general substrate transporter like domains"/>
    <property type="match status" value="2"/>
</dbReference>
<evidence type="ECO:0000256" key="4">
    <source>
        <dbReference type="ARBA" id="ARBA00022692"/>
    </source>
</evidence>
<name>A0A6P1ME02_9FIRM</name>
<dbReference type="PANTHER" id="PTHR43124:SF3">
    <property type="entry name" value="CHLORAMPHENICOL EFFLUX PUMP RV0191"/>
    <property type="match status" value="1"/>
</dbReference>
<feature type="transmembrane region" description="Helical" evidence="7">
    <location>
        <begin position="321"/>
        <end position="342"/>
    </location>
</feature>
<keyword evidence="2" id="KW-0813">Transport</keyword>
<keyword evidence="4 7" id="KW-0812">Transmembrane</keyword>
<evidence type="ECO:0000256" key="7">
    <source>
        <dbReference type="SAM" id="Phobius"/>
    </source>
</evidence>
<feature type="transmembrane region" description="Helical" evidence="7">
    <location>
        <begin position="147"/>
        <end position="165"/>
    </location>
</feature>
<evidence type="ECO:0000256" key="2">
    <source>
        <dbReference type="ARBA" id="ARBA00022448"/>
    </source>
</evidence>
<feature type="transmembrane region" description="Helical" evidence="7">
    <location>
        <begin position="12"/>
        <end position="30"/>
    </location>
</feature>
<proteinExistence type="predicted"/>
<dbReference type="KEGG" id="amic:Ami3637_11335"/>
<dbReference type="InterPro" id="IPR036259">
    <property type="entry name" value="MFS_trans_sf"/>
</dbReference>
<evidence type="ECO:0000259" key="8">
    <source>
        <dbReference type="PROSITE" id="PS50850"/>
    </source>
</evidence>
<accession>A0A6P1ME02</accession>
<dbReference type="InterPro" id="IPR011701">
    <property type="entry name" value="MFS"/>
</dbReference>
<dbReference type="GO" id="GO:0005886">
    <property type="term" value="C:plasma membrane"/>
    <property type="evidence" value="ECO:0007669"/>
    <property type="project" value="UniProtKB-SubCell"/>
</dbReference>
<sequence>MESTSKLRKHIFVLIVITIAGAMIYGLPYFRSYFYDSYLSTYHLTNTQMGAFGSMFGVFGMISYLFGGVVADMVSPRKLMSASLILTGVGGFLHLMHPSYVMLLAIYAMWGFTSLFAFWPSLLKSLREIANDDEQSKAYGFMDGGRGIVYAIDGACIVTIFGYFSKVSNDAAGLNGVITYYSIIAVVLGILVFILLKDSKPSNSAEKAGKPEQSDKISVSQVIEVIKMPAVWILSAILCCTYVMNIAFYYFTPYATSRFGMAATAGAFITIAAQYVRPVASFGGGIFGDKIGRSKVMYVTFSMMAIGTLLMVVMGNMSSTLFIVLCILIYAGMYGGYSLVFSMMEEGGIPIRVAGTAIGLVCTLGYLPEVVVPFASGKLLDTFGESAYRYMFIGITIIMVIGIVMLTVWDRYVKKIKKNSELAAADENAINA</sequence>
<dbReference type="SUPFAM" id="SSF103473">
    <property type="entry name" value="MFS general substrate transporter"/>
    <property type="match status" value="1"/>
</dbReference>
<dbReference type="Proteomes" id="UP000463883">
    <property type="component" value="Chromosome"/>
</dbReference>
<feature type="transmembrane region" description="Helical" evidence="7">
    <location>
        <begin position="177"/>
        <end position="196"/>
    </location>
</feature>
<evidence type="ECO:0000313" key="10">
    <source>
        <dbReference type="Proteomes" id="UP000463883"/>
    </source>
</evidence>